<keyword evidence="6" id="KW-1185">Reference proteome</keyword>
<dbReference type="SUPFAM" id="SSF51206">
    <property type="entry name" value="cAMP-binding domain-like"/>
    <property type="match status" value="1"/>
</dbReference>
<dbReference type="AlphaFoldDB" id="A0A5C6TSI6"/>
<dbReference type="Gene3D" id="1.10.10.10">
    <property type="entry name" value="Winged helix-like DNA-binding domain superfamily/Winged helix DNA-binding domain"/>
    <property type="match status" value="1"/>
</dbReference>
<dbReference type="Gene3D" id="2.60.120.10">
    <property type="entry name" value="Jelly Rolls"/>
    <property type="match status" value="1"/>
</dbReference>
<dbReference type="CDD" id="cd00092">
    <property type="entry name" value="HTH_CRP"/>
    <property type="match status" value="1"/>
</dbReference>
<name>A0A5C6TSI6_9SPHN</name>
<evidence type="ECO:0000259" key="4">
    <source>
        <dbReference type="PROSITE" id="PS51063"/>
    </source>
</evidence>
<dbReference type="InterPro" id="IPR018490">
    <property type="entry name" value="cNMP-bd_dom_sf"/>
</dbReference>
<reference evidence="5 6" key="1">
    <citation type="journal article" date="2015" name="J. Microbiol.">
        <title>Sphingosinicella ginsenosidimutans sp. nov., with ginsenoside converting activity.</title>
        <authorList>
            <person name="Kim J.K."/>
            <person name="Kang M.S."/>
            <person name="Park S.C."/>
            <person name="Kim K.M."/>
            <person name="Choi K."/>
            <person name="Yoon M.H."/>
            <person name="Im W.T."/>
        </authorList>
    </citation>
    <scope>NUCLEOTIDE SEQUENCE [LARGE SCALE GENOMIC DNA]</scope>
    <source>
        <strain evidence="5 6">BS-11</strain>
    </source>
</reference>
<dbReference type="InterPro" id="IPR036388">
    <property type="entry name" value="WH-like_DNA-bd_sf"/>
</dbReference>
<dbReference type="SMART" id="SM00419">
    <property type="entry name" value="HTH_CRP"/>
    <property type="match status" value="1"/>
</dbReference>
<evidence type="ECO:0000313" key="5">
    <source>
        <dbReference type="EMBL" id="TXC63130.1"/>
    </source>
</evidence>
<keyword evidence="3" id="KW-0804">Transcription</keyword>
<evidence type="ECO:0000313" key="6">
    <source>
        <dbReference type="Proteomes" id="UP000321249"/>
    </source>
</evidence>
<dbReference type="InterPro" id="IPR012318">
    <property type="entry name" value="HTH_CRP"/>
</dbReference>
<gene>
    <name evidence="5" type="ORF">FRZ32_05340</name>
</gene>
<dbReference type="InterPro" id="IPR000595">
    <property type="entry name" value="cNMP-bd_dom"/>
</dbReference>
<sequence>MNAIPRGLGGVTASTRGLSYVTPSLSPIKTVVGRWLRDLVLPPKQGDTMPQADTSPFRRFASRLESLAAIGAEERAAILGLGGMIVQVGAGIDLVPPGRQGAHVHFVVEGVIGRFAAFSDGVRQITALHIPGDVADLYAVVRPGTAPSLQALVTTTLIRVPIQDMAALARTMPSLTEAFWAYCAVDIAVLERWAANLGRRAATQRMAHLLCEIGLRVEQAGRGERRAFSLPLTQQQLGDALGLTPVHINRTLKGLRGEGLISMTGRDFQIHDWDRLSALGDFDPSYLQLENAVRDGM</sequence>
<accession>A0A5C6TSI6</accession>
<dbReference type="CDD" id="cd00038">
    <property type="entry name" value="CAP_ED"/>
    <property type="match status" value="1"/>
</dbReference>
<keyword evidence="2" id="KW-0238">DNA-binding</keyword>
<protein>
    <submittedName>
        <fullName evidence="5">Crp/Fnr family transcriptional regulator</fullName>
    </submittedName>
</protein>
<dbReference type="GO" id="GO:0003677">
    <property type="term" value="F:DNA binding"/>
    <property type="evidence" value="ECO:0007669"/>
    <property type="project" value="UniProtKB-KW"/>
</dbReference>
<evidence type="ECO:0000256" key="2">
    <source>
        <dbReference type="ARBA" id="ARBA00023125"/>
    </source>
</evidence>
<evidence type="ECO:0000256" key="3">
    <source>
        <dbReference type="ARBA" id="ARBA00023163"/>
    </source>
</evidence>
<dbReference type="Pfam" id="PF13545">
    <property type="entry name" value="HTH_Crp_2"/>
    <property type="match status" value="1"/>
</dbReference>
<feature type="domain" description="HTH crp-type" evidence="4">
    <location>
        <begin position="200"/>
        <end position="274"/>
    </location>
</feature>
<dbReference type="SUPFAM" id="SSF46785">
    <property type="entry name" value="Winged helix' DNA-binding domain"/>
    <property type="match status" value="1"/>
</dbReference>
<dbReference type="InterPro" id="IPR036390">
    <property type="entry name" value="WH_DNA-bd_sf"/>
</dbReference>
<dbReference type="InterPro" id="IPR014710">
    <property type="entry name" value="RmlC-like_jellyroll"/>
</dbReference>
<dbReference type="EMBL" id="VOQQ01000001">
    <property type="protein sequence ID" value="TXC63130.1"/>
    <property type="molecule type" value="Genomic_DNA"/>
</dbReference>
<dbReference type="PROSITE" id="PS51063">
    <property type="entry name" value="HTH_CRP_2"/>
    <property type="match status" value="1"/>
</dbReference>
<organism evidence="5 6">
    <name type="scientific">Allosphingosinicella ginsenosidimutans</name>
    <dbReference type="NCBI Taxonomy" id="1176539"/>
    <lineage>
        <taxon>Bacteria</taxon>
        <taxon>Pseudomonadati</taxon>
        <taxon>Pseudomonadota</taxon>
        <taxon>Alphaproteobacteria</taxon>
        <taxon>Sphingomonadales</taxon>
        <taxon>Sphingomonadaceae</taxon>
        <taxon>Allosphingosinicella</taxon>
    </lineage>
</organism>
<dbReference type="GO" id="GO:0006355">
    <property type="term" value="P:regulation of DNA-templated transcription"/>
    <property type="evidence" value="ECO:0007669"/>
    <property type="project" value="InterPro"/>
</dbReference>
<comment type="caution">
    <text evidence="5">The sequence shown here is derived from an EMBL/GenBank/DDBJ whole genome shotgun (WGS) entry which is preliminary data.</text>
</comment>
<keyword evidence="1" id="KW-0805">Transcription regulation</keyword>
<evidence type="ECO:0000256" key="1">
    <source>
        <dbReference type="ARBA" id="ARBA00023015"/>
    </source>
</evidence>
<dbReference type="Proteomes" id="UP000321249">
    <property type="component" value="Unassembled WGS sequence"/>
</dbReference>
<proteinExistence type="predicted"/>